<feature type="transmembrane region" description="Helical" evidence="8">
    <location>
        <begin position="282"/>
        <end position="307"/>
    </location>
</feature>
<sequence>MANPKLLALSKTILRRRASRPVYRYHCISTQSPRQFQHQNHFFRSTYSPAASDFQARYALPYSFLASRSFSSSQSEELVSLPIDFAATVGAGVDAVNEESILPVQALTYLLDGFHDITGFPWWLVIASSTLALRLTLFPFVVLQLRKLKRIGELFPKLPPPLPPPFSGRSFKDQFALFRKEKNAVGCPSFFWFIASFAVQVPLFLLWVTSIRRMSLDCHPGFDCGGIFWFQNLTEYPTGALGPIFPLLIAGLHYVNVQISFRKSSLGKVSGVFAMLAKYYRMYLEVLTIPMLFITFNIPQGALIYWLTNSSLSVCQQLLLQHPDVRERLGLPNKASVEEVEHNAIEKVGIKETTQSGGQRRVSARELSPKELVALSVTLLAKGQLDRVVEILRLALEKDPECVRAMLLMGQIFMQKNLLSEATEYLELAVSQLLKAGLPSDVEDVDLLILSSTWAGSVYMRQGKKDEGIVHLERLASLQEPEDSKSKSHYYDGLLLLSSALSTVGRKDEAIQQLRRAVAYDPDRYQQFLDQYENEEDDITSDLVSSRRTDS</sequence>
<evidence type="ECO:0000313" key="11">
    <source>
        <dbReference type="Proteomes" id="UP001161247"/>
    </source>
</evidence>
<reference evidence="10" key="1">
    <citation type="submission" date="2023-03" db="EMBL/GenBank/DDBJ databases">
        <authorList>
            <person name="Julca I."/>
        </authorList>
    </citation>
    <scope>NUCLEOTIDE SEQUENCE</scope>
</reference>
<name>A0AAV1C6A0_OLDCO</name>
<protein>
    <submittedName>
        <fullName evidence="10">OLC1v1025813C2</fullName>
    </submittedName>
</protein>
<dbReference type="InterPro" id="IPR001708">
    <property type="entry name" value="YidC/ALB3/OXA1/COX18"/>
</dbReference>
<evidence type="ECO:0000259" key="9">
    <source>
        <dbReference type="Pfam" id="PF02096"/>
    </source>
</evidence>
<evidence type="ECO:0000256" key="8">
    <source>
        <dbReference type="SAM" id="Phobius"/>
    </source>
</evidence>
<dbReference type="EMBL" id="OX459118">
    <property type="protein sequence ID" value="CAI9090922.1"/>
    <property type="molecule type" value="Genomic_DNA"/>
</dbReference>
<gene>
    <name evidence="10" type="ORF">OLC1_LOCUS2971</name>
</gene>
<dbReference type="InterPro" id="IPR019734">
    <property type="entry name" value="TPR_rpt"/>
</dbReference>
<dbReference type="CDD" id="cd20069">
    <property type="entry name" value="5TM_Oxa1-like"/>
    <property type="match status" value="1"/>
</dbReference>
<keyword evidence="5 8" id="KW-0472">Membrane</keyword>
<proteinExistence type="inferred from homology"/>
<comment type="similarity">
    <text evidence="2">Belongs to the OXA1/ALB3/YidC (TC 2.A.9.2) family.</text>
</comment>
<dbReference type="InterPro" id="IPR011990">
    <property type="entry name" value="TPR-like_helical_dom_sf"/>
</dbReference>
<comment type="similarity">
    <text evidence="7">Belongs to the OXA1/ALB3/YidC family.</text>
</comment>
<dbReference type="Pfam" id="PF13181">
    <property type="entry name" value="TPR_8"/>
    <property type="match status" value="1"/>
</dbReference>
<dbReference type="Pfam" id="PF02096">
    <property type="entry name" value="60KD_IMP"/>
    <property type="match status" value="1"/>
</dbReference>
<evidence type="ECO:0000256" key="6">
    <source>
        <dbReference type="PROSITE-ProRule" id="PRU00339"/>
    </source>
</evidence>
<evidence type="ECO:0000256" key="1">
    <source>
        <dbReference type="ARBA" id="ARBA00004141"/>
    </source>
</evidence>
<dbReference type="GO" id="GO:0032979">
    <property type="term" value="P:protein insertion into mitochondrial inner membrane from matrix"/>
    <property type="evidence" value="ECO:0007669"/>
    <property type="project" value="TreeGrafter"/>
</dbReference>
<comment type="subcellular location">
    <subcellularLocation>
        <location evidence="1 7">Membrane</location>
        <topology evidence="1 7">Multi-pass membrane protein</topology>
    </subcellularLocation>
</comment>
<dbReference type="AlphaFoldDB" id="A0AAV1C6A0"/>
<feature type="transmembrane region" description="Helical" evidence="8">
    <location>
        <begin position="120"/>
        <end position="143"/>
    </location>
</feature>
<keyword evidence="11" id="KW-1185">Reference proteome</keyword>
<evidence type="ECO:0000256" key="5">
    <source>
        <dbReference type="ARBA" id="ARBA00023136"/>
    </source>
</evidence>
<dbReference type="PANTHER" id="PTHR12428">
    <property type="entry name" value="OXA1"/>
    <property type="match status" value="1"/>
</dbReference>
<dbReference type="PANTHER" id="PTHR12428:SF65">
    <property type="entry name" value="CYTOCHROME C OXIDASE ASSEMBLY PROTEIN COX18, MITOCHONDRIAL"/>
    <property type="match status" value="1"/>
</dbReference>
<feature type="domain" description="Membrane insertase YidC/Oxa/ALB C-terminal" evidence="9">
    <location>
        <begin position="122"/>
        <end position="321"/>
    </location>
</feature>
<dbReference type="PROSITE" id="PS50005">
    <property type="entry name" value="TPR"/>
    <property type="match status" value="1"/>
</dbReference>
<evidence type="ECO:0000256" key="4">
    <source>
        <dbReference type="ARBA" id="ARBA00022989"/>
    </source>
</evidence>
<evidence type="ECO:0000313" key="10">
    <source>
        <dbReference type="EMBL" id="CAI9090922.1"/>
    </source>
</evidence>
<feature type="repeat" description="TPR" evidence="6">
    <location>
        <begin position="491"/>
        <end position="524"/>
    </location>
</feature>
<keyword evidence="3 7" id="KW-0812">Transmembrane</keyword>
<feature type="transmembrane region" description="Helical" evidence="8">
    <location>
        <begin position="240"/>
        <end position="261"/>
    </location>
</feature>
<dbReference type="Proteomes" id="UP001161247">
    <property type="component" value="Chromosome 1"/>
</dbReference>
<keyword evidence="4 8" id="KW-1133">Transmembrane helix</keyword>
<accession>A0AAV1C6A0</accession>
<dbReference type="GO" id="GO:0032977">
    <property type="term" value="F:membrane insertase activity"/>
    <property type="evidence" value="ECO:0007669"/>
    <property type="project" value="InterPro"/>
</dbReference>
<evidence type="ECO:0000256" key="7">
    <source>
        <dbReference type="RuleBase" id="RU003945"/>
    </source>
</evidence>
<dbReference type="Gene3D" id="1.25.40.10">
    <property type="entry name" value="Tetratricopeptide repeat domain"/>
    <property type="match status" value="1"/>
</dbReference>
<feature type="transmembrane region" description="Helical" evidence="8">
    <location>
        <begin position="189"/>
        <end position="208"/>
    </location>
</feature>
<dbReference type="GO" id="GO:0005743">
    <property type="term" value="C:mitochondrial inner membrane"/>
    <property type="evidence" value="ECO:0007669"/>
    <property type="project" value="TreeGrafter"/>
</dbReference>
<organism evidence="10 11">
    <name type="scientific">Oldenlandia corymbosa var. corymbosa</name>
    <dbReference type="NCBI Taxonomy" id="529605"/>
    <lineage>
        <taxon>Eukaryota</taxon>
        <taxon>Viridiplantae</taxon>
        <taxon>Streptophyta</taxon>
        <taxon>Embryophyta</taxon>
        <taxon>Tracheophyta</taxon>
        <taxon>Spermatophyta</taxon>
        <taxon>Magnoliopsida</taxon>
        <taxon>eudicotyledons</taxon>
        <taxon>Gunneridae</taxon>
        <taxon>Pentapetalae</taxon>
        <taxon>asterids</taxon>
        <taxon>lamiids</taxon>
        <taxon>Gentianales</taxon>
        <taxon>Rubiaceae</taxon>
        <taxon>Rubioideae</taxon>
        <taxon>Spermacoceae</taxon>
        <taxon>Hedyotis-Oldenlandia complex</taxon>
        <taxon>Oldenlandia</taxon>
    </lineage>
</organism>
<keyword evidence="6" id="KW-0802">TPR repeat</keyword>
<evidence type="ECO:0000256" key="3">
    <source>
        <dbReference type="ARBA" id="ARBA00022692"/>
    </source>
</evidence>
<dbReference type="SUPFAM" id="SSF48452">
    <property type="entry name" value="TPR-like"/>
    <property type="match status" value="1"/>
</dbReference>
<evidence type="ECO:0000256" key="2">
    <source>
        <dbReference type="ARBA" id="ARBA00010583"/>
    </source>
</evidence>
<dbReference type="InterPro" id="IPR028055">
    <property type="entry name" value="YidC/Oxa/ALB_C"/>
</dbReference>